<dbReference type="Pfam" id="PF01694">
    <property type="entry name" value="Rhomboid"/>
    <property type="match status" value="1"/>
</dbReference>
<dbReference type="GO" id="GO:0006508">
    <property type="term" value="P:proteolysis"/>
    <property type="evidence" value="ECO:0007669"/>
    <property type="project" value="UniProtKB-KW"/>
</dbReference>
<accession>A0A897NNS1</accession>
<feature type="transmembrane region" description="Helical" evidence="5">
    <location>
        <begin position="84"/>
        <end position="106"/>
    </location>
</feature>
<proteinExistence type="predicted"/>
<name>A0A897NNS1_9EURY</name>
<dbReference type="PANTHER" id="PTHR43066">
    <property type="entry name" value="RHOMBOID-RELATED PROTEIN"/>
    <property type="match status" value="1"/>
</dbReference>
<dbReference type="Gene3D" id="1.20.1540.10">
    <property type="entry name" value="Rhomboid-like"/>
    <property type="match status" value="1"/>
</dbReference>
<dbReference type="Proteomes" id="UP000663292">
    <property type="component" value="Chromosome"/>
</dbReference>
<evidence type="ECO:0000313" key="8">
    <source>
        <dbReference type="Proteomes" id="UP000663292"/>
    </source>
</evidence>
<evidence type="ECO:0000256" key="1">
    <source>
        <dbReference type="ARBA" id="ARBA00004141"/>
    </source>
</evidence>
<dbReference type="PANTHER" id="PTHR43066:SF11">
    <property type="entry name" value="PEPTIDASE S54 RHOMBOID DOMAIN-CONTAINING PROTEIN"/>
    <property type="match status" value="1"/>
</dbReference>
<evidence type="ECO:0000313" key="7">
    <source>
        <dbReference type="EMBL" id="QSG16170.1"/>
    </source>
</evidence>
<dbReference type="SUPFAM" id="SSF144091">
    <property type="entry name" value="Rhomboid-like"/>
    <property type="match status" value="1"/>
</dbReference>
<keyword evidence="7" id="KW-0645">Protease</keyword>
<dbReference type="GO" id="GO:0016020">
    <property type="term" value="C:membrane"/>
    <property type="evidence" value="ECO:0007669"/>
    <property type="project" value="UniProtKB-SubCell"/>
</dbReference>
<keyword evidence="2 5" id="KW-0812">Transmembrane</keyword>
<protein>
    <submittedName>
        <fullName evidence="7">Membrane associated serine protease</fullName>
    </submittedName>
</protein>
<feature type="transmembrane region" description="Helical" evidence="5">
    <location>
        <begin position="12"/>
        <end position="36"/>
    </location>
</feature>
<reference evidence="7 8" key="1">
    <citation type="submission" date="2020-11" db="EMBL/GenBank/DDBJ databases">
        <title>Carbohydrate-dependent, anaerobic sulfur respiration: A novel catabolism in halophilic archaea.</title>
        <authorList>
            <person name="Sorokin D.Y."/>
            <person name="Messina E."/>
            <person name="Smedile F."/>
            <person name="La Cono V."/>
            <person name="Hallsworth J.E."/>
            <person name="Yakimov M.M."/>
        </authorList>
    </citation>
    <scope>NUCLEOTIDE SEQUENCE [LARGE SCALE GENOMIC DNA]</scope>
    <source>
        <strain evidence="7 8">HSR-Est</strain>
    </source>
</reference>
<keyword evidence="3 5" id="KW-1133">Transmembrane helix</keyword>
<dbReference type="InterPro" id="IPR022764">
    <property type="entry name" value="Peptidase_S54_rhomboid_dom"/>
</dbReference>
<evidence type="ECO:0000256" key="2">
    <source>
        <dbReference type="ARBA" id="ARBA00022692"/>
    </source>
</evidence>
<dbReference type="InterPro" id="IPR035952">
    <property type="entry name" value="Rhomboid-like_sf"/>
</dbReference>
<keyword evidence="4 5" id="KW-0472">Membrane</keyword>
<feature type="transmembrane region" description="Helical" evidence="5">
    <location>
        <begin position="149"/>
        <end position="172"/>
    </location>
</feature>
<sequence>MDEPSSPTLTLAALAVVVGVVQVLLALVGVDPWYFALAWPLADRPWTLVTSIFAHGSLGHLLSNLLGLVVVGIFLERRTSPARFYAFFLAAGVVAGVVQVAVTALVFGQGTAVLGASGAVFALLGYVLAGNRLTERIAAGIKLSPRVQLAVVLGVAGTLTVVTASAGVALIAHFTGLSLGLVAGREHLLRPSPSR</sequence>
<evidence type="ECO:0000256" key="5">
    <source>
        <dbReference type="SAM" id="Phobius"/>
    </source>
</evidence>
<keyword evidence="7" id="KW-0378">Hydrolase</keyword>
<feature type="domain" description="Peptidase S54 rhomboid" evidence="6">
    <location>
        <begin position="44"/>
        <end position="184"/>
    </location>
</feature>
<gene>
    <name evidence="7" type="primary">glpG4</name>
    <name evidence="7" type="ORF">HSEST_2660</name>
</gene>
<keyword evidence="8" id="KW-1185">Reference proteome</keyword>
<dbReference type="GO" id="GO:0004252">
    <property type="term" value="F:serine-type endopeptidase activity"/>
    <property type="evidence" value="ECO:0007669"/>
    <property type="project" value="InterPro"/>
</dbReference>
<dbReference type="GeneID" id="68859292"/>
<feature type="transmembrane region" description="Helical" evidence="5">
    <location>
        <begin position="48"/>
        <end position="75"/>
    </location>
</feature>
<evidence type="ECO:0000256" key="3">
    <source>
        <dbReference type="ARBA" id="ARBA00022989"/>
    </source>
</evidence>
<dbReference type="AlphaFoldDB" id="A0A897NNS1"/>
<dbReference type="EMBL" id="CP064791">
    <property type="protein sequence ID" value="QSG16170.1"/>
    <property type="molecule type" value="Genomic_DNA"/>
</dbReference>
<organism evidence="7 8">
    <name type="scientific">Halapricum desulfuricans</name>
    <dbReference type="NCBI Taxonomy" id="2841257"/>
    <lineage>
        <taxon>Archaea</taxon>
        <taxon>Methanobacteriati</taxon>
        <taxon>Methanobacteriota</taxon>
        <taxon>Stenosarchaea group</taxon>
        <taxon>Halobacteria</taxon>
        <taxon>Halobacteriales</taxon>
        <taxon>Haloarculaceae</taxon>
        <taxon>Halapricum</taxon>
    </lineage>
</organism>
<evidence type="ECO:0000256" key="4">
    <source>
        <dbReference type="ARBA" id="ARBA00023136"/>
    </source>
</evidence>
<feature type="transmembrane region" description="Helical" evidence="5">
    <location>
        <begin position="112"/>
        <end position="129"/>
    </location>
</feature>
<evidence type="ECO:0000259" key="6">
    <source>
        <dbReference type="Pfam" id="PF01694"/>
    </source>
</evidence>
<dbReference type="RefSeq" id="WP_229121436.1">
    <property type="nucleotide sequence ID" value="NZ_CP064791.1"/>
</dbReference>
<comment type="subcellular location">
    <subcellularLocation>
        <location evidence="1">Membrane</location>
        <topology evidence="1">Multi-pass membrane protein</topology>
    </subcellularLocation>
</comment>